<comment type="caution">
    <text evidence="1">The sequence shown here is derived from an EMBL/GenBank/DDBJ whole genome shotgun (WGS) entry which is preliminary data.</text>
</comment>
<dbReference type="Proteomes" id="UP000260970">
    <property type="component" value="Unassembled WGS sequence"/>
</dbReference>
<dbReference type="EMBL" id="QSUG01000013">
    <property type="protein sequence ID" value="RGN21485.1"/>
    <property type="molecule type" value="Genomic_DNA"/>
</dbReference>
<evidence type="ECO:0000313" key="1">
    <source>
        <dbReference type="EMBL" id="RGN21485.1"/>
    </source>
</evidence>
<organism evidence="1 2">
    <name type="scientific">Agathobacter rectalis</name>
    <dbReference type="NCBI Taxonomy" id="39491"/>
    <lineage>
        <taxon>Bacteria</taxon>
        <taxon>Bacillati</taxon>
        <taxon>Bacillota</taxon>
        <taxon>Clostridia</taxon>
        <taxon>Lachnospirales</taxon>
        <taxon>Lachnospiraceae</taxon>
        <taxon>Agathobacter</taxon>
    </lineage>
</organism>
<dbReference type="AlphaFoldDB" id="A0A3E5AKT2"/>
<sequence>MYCVVLNKIKDIYVLRHIIYDVDKNDSLNIIKEKYYADYNKTSTDEFHLCQTKTEISDILSALKISH</sequence>
<name>A0A3E5AKT2_9FIRM</name>
<evidence type="ECO:0000313" key="2">
    <source>
        <dbReference type="Proteomes" id="UP000260970"/>
    </source>
</evidence>
<reference evidence="1 2" key="1">
    <citation type="submission" date="2018-08" db="EMBL/GenBank/DDBJ databases">
        <title>A genome reference for cultivated species of the human gut microbiota.</title>
        <authorList>
            <person name="Zou Y."/>
            <person name="Xue W."/>
            <person name="Luo G."/>
        </authorList>
    </citation>
    <scope>NUCLEOTIDE SEQUENCE [LARGE SCALE GENOMIC DNA]</scope>
    <source>
        <strain evidence="1 2">OM05-6AA</strain>
    </source>
</reference>
<accession>A0A3E5AKT2</accession>
<protein>
    <submittedName>
        <fullName evidence="1">Uncharacterized protein</fullName>
    </submittedName>
</protein>
<gene>
    <name evidence="1" type="ORF">DXB72_11800</name>
</gene>
<proteinExistence type="predicted"/>